<dbReference type="GO" id="GO:0003684">
    <property type="term" value="F:damaged DNA binding"/>
    <property type="evidence" value="ECO:0007669"/>
    <property type="project" value="InterPro"/>
</dbReference>
<evidence type="ECO:0000259" key="17">
    <source>
        <dbReference type="PROSITE" id="PS51068"/>
    </source>
</evidence>
<evidence type="ECO:0000256" key="6">
    <source>
        <dbReference type="ARBA" id="ARBA00022771"/>
    </source>
</evidence>
<name>A0A4R5AIR9_9ACTN</name>
<feature type="binding site" evidence="15">
    <location>
        <position position="106"/>
    </location>
    <ligand>
        <name>DNA</name>
        <dbReference type="ChEBI" id="CHEBI:16991"/>
    </ligand>
</feature>
<feature type="active site" description="Proton donor" evidence="15">
    <location>
        <position position="3"/>
    </location>
</feature>
<dbReference type="GO" id="GO:0006979">
    <property type="term" value="P:response to oxidative stress"/>
    <property type="evidence" value="ECO:0007669"/>
    <property type="project" value="UniProtKB-ARBA"/>
</dbReference>
<dbReference type="FunFam" id="1.10.8.50:FF:000003">
    <property type="entry name" value="Formamidopyrimidine-DNA glycosylase"/>
    <property type="match status" value="1"/>
</dbReference>
<keyword evidence="9 15" id="KW-0238">DNA-binding</keyword>
<dbReference type="RefSeq" id="WP_131901009.1">
    <property type="nucleotide sequence ID" value="NZ_SMKU01000274.1"/>
</dbReference>
<dbReference type="Gene3D" id="1.10.8.50">
    <property type="match status" value="1"/>
</dbReference>
<dbReference type="InterPro" id="IPR010979">
    <property type="entry name" value="Ribosomal_uS13-like_H2TH"/>
</dbReference>
<feature type="domain" description="FPG-type" evidence="16">
    <location>
        <begin position="272"/>
        <end position="306"/>
    </location>
</feature>
<dbReference type="PROSITE" id="PS51068">
    <property type="entry name" value="FPG_CAT"/>
    <property type="match status" value="1"/>
</dbReference>
<dbReference type="SUPFAM" id="SSF57716">
    <property type="entry name" value="Glucocorticoid receptor-like (DNA-binding domain)"/>
    <property type="match status" value="1"/>
</dbReference>
<evidence type="ECO:0000313" key="18">
    <source>
        <dbReference type="EMBL" id="TDD72533.1"/>
    </source>
</evidence>
<dbReference type="Pfam" id="PF06831">
    <property type="entry name" value="H2TH"/>
    <property type="match status" value="1"/>
</dbReference>
<dbReference type="InterPro" id="IPR010663">
    <property type="entry name" value="Znf_FPG/IleRS"/>
</dbReference>
<dbReference type="InterPro" id="IPR020629">
    <property type="entry name" value="FPG_Glyclase"/>
</dbReference>
<dbReference type="AlphaFoldDB" id="A0A4R5AIR9"/>
<dbReference type="OrthoDB" id="9800855at2"/>
<comment type="function">
    <text evidence="15">Involved in base excision repair of DNA damaged by oxidation or by mutagenic agents. Acts as DNA glycosylase that recognizes and removes damaged bases. Has a preference for oxidized purines, such as 7,8-dihydro-8-oxoguanine (8-oxoG). Has AP (apurinic/apyrimidinic) lyase activity and introduces nicks in the DNA strand. Cleaves the DNA backbone by beta-delta elimination to generate a single-strand break at the site of the removed base with both 3'- and 5'-phosphates.</text>
</comment>
<dbReference type="PANTHER" id="PTHR22993:SF9">
    <property type="entry name" value="FORMAMIDOPYRIMIDINE-DNA GLYCOSYLASE"/>
    <property type="match status" value="1"/>
</dbReference>
<evidence type="ECO:0000256" key="13">
    <source>
        <dbReference type="ARBA" id="ARBA00023295"/>
    </source>
</evidence>
<evidence type="ECO:0000256" key="11">
    <source>
        <dbReference type="ARBA" id="ARBA00023239"/>
    </source>
</evidence>
<comment type="catalytic activity">
    <reaction evidence="1 15">
        <text>Hydrolysis of DNA containing ring-opened 7-methylguanine residues, releasing 2,6-diamino-4-hydroxy-5-(N-methyl)formamidopyrimidine.</text>
        <dbReference type="EC" id="3.2.2.23"/>
    </reaction>
</comment>
<dbReference type="SMART" id="SM01232">
    <property type="entry name" value="H2TH"/>
    <property type="match status" value="1"/>
</dbReference>
<dbReference type="EC" id="4.2.99.18" evidence="15"/>
<evidence type="ECO:0000256" key="10">
    <source>
        <dbReference type="ARBA" id="ARBA00023204"/>
    </source>
</evidence>
<evidence type="ECO:0000256" key="4">
    <source>
        <dbReference type="ARBA" id="ARBA00022723"/>
    </source>
</evidence>
<dbReference type="Pfam" id="PF01149">
    <property type="entry name" value="Fapy_DNA_glyco"/>
    <property type="match status" value="1"/>
</dbReference>
<organism evidence="18 19">
    <name type="scientific">Actinomadura rubrisoli</name>
    <dbReference type="NCBI Taxonomy" id="2530368"/>
    <lineage>
        <taxon>Bacteria</taxon>
        <taxon>Bacillati</taxon>
        <taxon>Actinomycetota</taxon>
        <taxon>Actinomycetes</taxon>
        <taxon>Streptosporangiales</taxon>
        <taxon>Thermomonosporaceae</taxon>
        <taxon>Actinomadura</taxon>
    </lineage>
</organism>
<feature type="active site" description="Proton donor; for delta-elimination activity" evidence="15">
    <location>
        <position position="296"/>
    </location>
</feature>
<comment type="cofactor">
    <cofactor evidence="15">
        <name>Zn(2+)</name>
        <dbReference type="ChEBI" id="CHEBI:29105"/>
    </cofactor>
    <text evidence="15">Binds 1 zinc ion per subunit.</text>
</comment>
<evidence type="ECO:0000256" key="9">
    <source>
        <dbReference type="ARBA" id="ARBA00023125"/>
    </source>
</evidence>
<keyword evidence="5 15" id="KW-0227">DNA damage</keyword>
<feature type="active site" description="Schiff-base intermediate with DNA" evidence="15">
    <location>
        <position position="2"/>
    </location>
</feature>
<keyword evidence="11 15" id="KW-0456">Lyase</keyword>
<feature type="domain" description="Formamidopyrimidine-DNA glycosylase catalytic" evidence="17">
    <location>
        <begin position="2"/>
        <end position="129"/>
    </location>
</feature>
<dbReference type="EMBL" id="SMKU01000274">
    <property type="protein sequence ID" value="TDD72533.1"/>
    <property type="molecule type" value="Genomic_DNA"/>
</dbReference>
<dbReference type="EC" id="3.2.2.23" evidence="15"/>
<dbReference type="NCBIfam" id="TIGR00577">
    <property type="entry name" value="fpg"/>
    <property type="match status" value="1"/>
</dbReference>
<proteinExistence type="inferred from homology"/>
<evidence type="ECO:0000256" key="8">
    <source>
        <dbReference type="ARBA" id="ARBA00022833"/>
    </source>
</evidence>
<keyword evidence="19" id="KW-1185">Reference proteome</keyword>
<dbReference type="SMART" id="SM00898">
    <property type="entry name" value="Fapy_DNA_glyco"/>
    <property type="match status" value="1"/>
</dbReference>
<comment type="caution">
    <text evidence="18">The sequence shown here is derived from an EMBL/GenBank/DDBJ whole genome shotgun (WGS) entry which is preliminary data.</text>
</comment>
<dbReference type="FunFam" id="3.20.190.10:FF:000006">
    <property type="entry name" value="Formamidopyrimidine-DNA glycosylase"/>
    <property type="match status" value="1"/>
</dbReference>
<keyword evidence="6 15" id="KW-0863">Zinc-finger</keyword>
<evidence type="ECO:0000256" key="2">
    <source>
        <dbReference type="ARBA" id="ARBA00009409"/>
    </source>
</evidence>
<dbReference type="Pfam" id="PF06827">
    <property type="entry name" value="zf-FPG_IleRS"/>
    <property type="match status" value="1"/>
</dbReference>
<dbReference type="Gene3D" id="3.20.190.10">
    <property type="entry name" value="MutM-like, N-terminal"/>
    <property type="match status" value="1"/>
</dbReference>
<comment type="catalytic activity">
    <reaction evidence="14 15">
        <text>2'-deoxyribonucleotide-(2'-deoxyribose 5'-phosphate)-2'-deoxyribonucleotide-DNA = a 3'-end 2'-deoxyribonucleotide-(2,3-dehydro-2,3-deoxyribose 5'-phosphate)-DNA + a 5'-end 5'-phospho-2'-deoxyribonucleoside-DNA + H(+)</text>
        <dbReference type="Rhea" id="RHEA:66592"/>
        <dbReference type="Rhea" id="RHEA-COMP:13180"/>
        <dbReference type="Rhea" id="RHEA-COMP:16897"/>
        <dbReference type="Rhea" id="RHEA-COMP:17067"/>
        <dbReference type="ChEBI" id="CHEBI:15378"/>
        <dbReference type="ChEBI" id="CHEBI:136412"/>
        <dbReference type="ChEBI" id="CHEBI:157695"/>
        <dbReference type="ChEBI" id="CHEBI:167181"/>
        <dbReference type="EC" id="4.2.99.18"/>
    </reaction>
</comment>
<keyword evidence="7 15" id="KW-0378">Hydrolase</keyword>
<dbReference type="SUPFAM" id="SSF46946">
    <property type="entry name" value="S13-like H2TH domain"/>
    <property type="match status" value="1"/>
</dbReference>
<dbReference type="GO" id="GO:0006284">
    <property type="term" value="P:base-excision repair"/>
    <property type="evidence" value="ECO:0007669"/>
    <property type="project" value="InterPro"/>
</dbReference>
<feature type="active site" description="Proton donor; for beta-elimination activity" evidence="15">
    <location>
        <position position="61"/>
    </location>
</feature>
<dbReference type="InterPro" id="IPR035937">
    <property type="entry name" value="FPG_N"/>
</dbReference>
<protein>
    <recommendedName>
        <fullName evidence="15">Formamidopyrimidine-DNA glycosylase</fullName>
        <shortName evidence="15">Fapy-DNA glycosylase</shortName>
        <ecNumber evidence="15">3.2.2.23</ecNumber>
    </recommendedName>
    <alternativeName>
        <fullName evidence="15">DNA-(apurinic or apyrimidinic site) lyase MutM</fullName>
        <shortName evidence="15">AP lyase MutM</shortName>
        <ecNumber evidence="15">4.2.99.18</ecNumber>
    </alternativeName>
</protein>
<dbReference type="GO" id="GO:0034039">
    <property type="term" value="F:8-oxo-7,8-dihydroguanine DNA N-glycosylase activity"/>
    <property type="evidence" value="ECO:0007669"/>
    <property type="project" value="TreeGrafter"/>
</dbReference>
<dbReference type="GO" id="GO:0140078">
    <property type="term" value="F:class I DNA-(apurinic or apyrimidinic site) endonuclease activity"/>
    <property type="evidence" value="ECO:0007669"/>
    <property type="project" value="UniProtKB-EC"/>
</dbReference>
<evidence type="ECO:0000256" key="5">
    <source>
        <dbReference type="ARBA" id="ARBA00022763"/>
    </source>
</evidence>
<dbReference type="HAMAP" id="MF_00103">
    <property type="entry name" value="Fapy_DNA_glycosyl"/>
    <property type="match status" value="1"/>
</dbReference>
<dbReference type="GO" id="GO:0003690">
    <property type="term" value="F:double-stranded DNA binding"/>
    <property type="evidence" value="ECO:0007669"/>
    <property type="project" value="UniProtKB-ARBA"/>
</dbReference>
<sequence>MPELPEVEVVRRGLERWTAGRTIASAEVLHPRAVRRHAAGPADFAARLAGRAVLPPRRRGKYMWLPLRDPEAGPGRDGAPAEALLAHLGMSGQLLVGEPGREREKHLRVRVAFTDGGHDLRFVDQRTFGHLLVADLAPDTYAHADDAPGAAKNGEGLVPEPIVHIAADPLEDAFDEEAFVRALRRRKTGIKRALLDQSLISGVGNIYADEALWRARLHWARPTETLTRAEALRVLEGAREVMGAALAVGGTSFDSLYVDVNGDSGYFERSLDAYGRRDEPCRRCGTPIRRDEFMNRSSYTCPTCQPRPRRARY</sequence>
<evidence type="ECO:0000256" key="14">
    <source>
        <dbReference type="ARBA" id="ARBA00044632"/>
    </source>
</evidence>
<gene>
    <name evidence="15 18" type="primary">mutM</name>
    <name evidence="15" type="synonym">fpg</name>
    <name evidence="18" type="ORF">E1298_34965</name>
</gene>
<dbReference type="InterPro" id="IPR015886">
    <property type="entry name" value="H2TH_FPG"/>
</dbReference>
<accession>A0A4R5AIR9</accession>
<evidence type="ECO:0000313" key="19">
    <source>
        <dbReference type="Proteomes" id="UP000294513"/>
    </source>
</evidence>
<feature type="binding site" evidence="15">
    <location>
        <position position="186"/>
    </location>
    <ligand>
        <name>DNA</name>
        <dbReference type="ChEBI" id="CHEBI:16991"/>
    </ligand>
</feature>
<keyword evidence="13 15" id="KW-0326">Glycosidase</keyword>
<evidence type="ECO:0000259" key="16">
    <source>
        <dbReference type="PROSITE" id="PS51066"/>
    </source>
</evidence>
<evidence type="ECO:0000256" key="3">
    <source>
        <dbReference type="ARBA" id="ARBA00011245"/>
    </source>
</evidence>
<dbReference type="Proteomes" id="UP000294513">
    <property type="component" value="Unassembled WGS sequence"/>
</dbReference>
<dbReference type="NCBIfam" id="NF002211">
    <property type="entry name" value="PRK01103.1"/>
    <property type="match status" value="1"/>
</dbReference>
<comment type="similarity">
    <text evidence="2 15">Belongs to the FPG family.</text>
</comment>
<dbReference type="CDD" id="cd08966">
    <property type="entry name" value="EcFpg-like_N"/>
    <property type="match status" value="1"/>
</dbReference>
<dbReference type="PANTHER" id="PTHR22993">
    <property type="entry name" value="FORMAMIDOPYRIMIDINE-DNA GLYCOSYLASE"/>
    <property type="match status" value="1"/>
</dbReference>
<dbReference type="InterPro" id="IPR000214">
    <property type="entry name" value="Znf_DNA_glyclase/AP_lyase"/>
</dbReference>
<evidence type="ECO:0000256" key="12">
    <source>
        <dbReference type="ARBA" id="ARBA00023268"/>
    </source>
</evidence>
<evidence type="ECO:0000256" key="15">
    <source>
        <dbReference type="HAMAP-Rule" id="MF_00103"/>
    </source>
</evidence>
<keyword evidence="10 15" id="KW-0234">DNA repair</keyword>
<feature type="binding site" evidence="15">
    <location>
        <position position="126"/>
    </location>
    <ligand>
        <name>DNA</name>
        <dbReference type="ChEBI" id="CHEBI:16991"/>
    </ligand>
</feature>
<keyword evidence="4 15" id="KW-0479">Metal-binding</keyword>
<comment type="subunit">
    <text evidence="3 15">Monomer.</text>
</comment>
<dbReference type="InterPro" id="IPR012319">
    <property type="entry name" value="FPG_cat"/>
</dbReference>
<keyword evidence="12 15" id="KW-0511">Multifunctional enzyme</keyword>
<evidence type="ECO:0000256" key="1">
    <source>
        <dbReference type="ARBA" id="ARBA00001668"/>
    </source>
</evidence>
<dbReference type="SUPFAM" id="SSF81624">
    <property type="entry name" value="N-terminal domain of MutM-like DNA repair proteins"/>
    <property type="match status" value="1"/>
</dbReference>
<evidence type="ECO:0000256" key="7">
    <source>
        <dbReference type="ARBA" id="ARBA00022801"/>
    </source>
</evidence>
<dbReference type="PROSITE" id="PS51066">
    <property type="entry name" value="ZF_FPG_2"/>
    <property type="match status" value="1"/>
</dbReference>
<keyword evidence="8 15" id="KW-0862">Zinc</keyword>
<dbReference type="GO" id="GO:0008270">
    <property type="term" value="F:zinc ion binding"/>
    <property type="evidence" value="ECO:0007669"/>
    <property type="project" value="UniProtKB-UniRule"/>
</dbReference>
<reference evidence="18 19" key="1">
    <citation type="submission" date="2019-03" db="EMBL/GenBank/DDBJ databases">
        <title>Draft genome sequences of novel Actinobacteria.</title>
        <authorList>
            <person name="Sahin N."/>
            <person name="Ay H."/>
            <person name="Saygin H."/>
        </authorList>
    </citation>
    <scope>NUCLEOTIDE SEQUENCE [LARGE SCALE GENOMIC DNA]</scope>
    <source>
        <strain evidence="18 19">H3C3</strain>
    </source>
</reference>